<dbReference type="InParanoid" id="A0A0C3D8N0"/>
<evidence type="ECO:0000313" key="2">
    <source>
        <dbReference type="Proteomes" id="UP000054321"/>
    </source>
</evidence>
<dbReference type="HOGENOM" id="CLU_2121747_0_0_1"/>
<dbReference type="STRING" id="913774.A0A0C3D8N0"/>
<name>A0A0C3D8N0_OIDMZ</name>
<dbReference type="Proteomes" id="UP000054321">
    <property type="component" value="Unassembled WGS sequence"/>
</dbReference>
<accession>A0A0C3D8N0</accession>
<dbReference type="EMBL" id="KN832880">
    <property type="protein sequence ID" value="KIM98282.1"/>
    <property type="molecule type" value="Genomic_DNA"/>
</dbReference>
<evidence type="ECO:0000313" key="1">
    <source>
        <dbReference type="EMBL" id="KIM98282.1"/>
    </source>
</evidence>
<protein>
    <submittedName>
        <fullName evidence="1">Uncharacterized protein</fullName>
    </submittedName>
</protein>
<sequence length="114" mass="13280">MSYSSVGLFLPEGFFVEERRHQAYYDISQQLGIHGWEESKLDIKKLVKDYLSKESKESAGQWVLVFDNADNIDMWMQSHKNGHPPLIECLPRCTVIEVYYLYNSRQEDGKLACS</sequence>
<proteinExistence type="predicted"/>
<dbReference type="OrthoDB" id="5986190at2759"/>
<gene>
    <name evidence="1" type="ORF">OIDMADRAFT_56655</name>
</gene>
<organism evidence="1 2">
    <name type="scientific">Oidiodendron maius (strain Zn)</name>
    <dbReference type="NCBI Taxonomy" id="913774"/>
    <lineage>
        <taxon>Eukaryota</taxon>
        <taxon>Fungi</taxon>
        <taxon>Dikarya</taxon>
        <taxon>Ascomycota</taxon>
        <taxon>Pezizomycotina</taxon>
        <taxon>Leotiomycetes</taxon>
        <taxon>Leotiomycetes incertae sedis</taxon>
        <taxon>Myxotrichaceae</taxon>
        <taxon>Oidiodendron</taxon>
    </lineage>
</organism>
<keyword evidence="2" id="KW-1185">Reference proteome</keyword>
<reference evidence="2" key="2">
    <citation type="submission" date="2015-01" db="EMBL/GenBank/DDBJ databases">
        <title>Evolutionary Origins and Diversification of the Mycorrhizal Mutualists.</title>
        <authorList>
            <consortium name="DOE Joint Genome Institute"/>
            <consortium name="Mycorrhizal Genomics Consortium"/>
            <person name="Kohler A."/>
            <person name="Kuo A."/>
            <person name="Nagy L.G."/>
            <person name="Floudas D."/>
            <person name="Copeland A."/>
            <person name="Barry K.W."/>
            <person name="Cichocki N."/>
            <person name="Veneault-Fourrey C."/>
            <person name="LaButti K."/>
            <person name="Lindquist E.A."/>
            <person name="Lipzen A."/>
            <person name="Lundell T."/>
            <person name="Morin E."/>
            <person name="Murat C."/>
            <person name="Riley R."/>
            <person name="Ohm R."/>
            <person name="Sun H."/>
            <person name="Tunlid A."/>
            <person name="Henrissat B."/>
            <person name="Grigoriev I.V."/>
            <person name="Hibbett D.S."/>
            <person name="Martin F."/>
        </authorList>
    </citation>
    <scope>NUCLEOTIDE SEQUENCE [LARGE SCALE GENOMIC DNA]</scope>
    <source>
        <strain evidence="2">Zn</strain>
    </source>
</reference>
<reference evidence="1 2" key="1">
    <citation type="submission" date="2014-04" db="EMBL/GenBank/DDBJ databases">
        <authorList>
            <consortium name="DOE Joint Genome Institute"/>
            <person name="Kuo A."/>
            <person name="Martino E."/>
            <person name="Perotto S."/>
            <person name="Kohler A."/>
            <person name="Nagy L.G."/>
            <person name="Floudas D."/>
            <person name="Copeland A."/>
            <person name="Barry K.W."/>
            <person name="Cichocki N."/>
            <person name="Veneault-Fourrey C."/>
            <person name="LaButti K."/>
            <person name="Lindquist E.A."/>
            <person name="Lipzen A."/>
            <person name="Lundell T."/>
            <person name="Morin E."/>
            <person name="Murat C."/>
            <person name="Sun H."/>
            <person name="Tunlid A."/>
            <person name="Henrissat B."/>
            <person name="Grigoriev I.V."/>
            <person name="Hibbett D.S."/>
            <person name="Martin F."/>
            <person name="Nordberg H.P."/>
            <person name="Cantor M.N."/>
            <person name="Hua S.X."/>
        </authorList>
    </citation>
    <scope>NUCLEOTIDE SEQUENCE [LARGE SCALE GENOMIC DNA]</scope>
    <source>
        <strain evidence="1 2">Zn</strain>
    </source>
</reference>
<dbReference type="AlphaFoldDB" id="A0A0C3D8N0"/>